<reference evidence="1 2" key="1">
    <citation type="submission" date="2013-02" db="EMBL/GenBank/DDBJ databases">
        <authorList>
            <person name="Harkins D.M."/>
            <person name="Durkin A.S."/>
            <person name="Brinkac L.M."/>
            <person name="Haft D.H."/>
            <person name="Selengut J.D."/>
            <person name="Sanka R."/>
            <person name="DePew J."/>
            <person name="Purushe J."/>
            <person name="Picardeau M."/>
            <person name="Werts C."/>
            <person name="Goarant C."/>
            <person name="Vinetz J.M."/>
            <person name="Sutton G.G."/>
            <person name="Nierman W.C."/>
            <person name="Fouts D.E."/>
        </authorList>
    </citation>
    <scope>NUCLEOTIDE SEQUENCE [LARGE SCALE GENOMIC DNA]</scope>
    <source>
        <strain evidence="1 2">200703203</strain>
    </source>
</reference>
<name>N1UQR6_LEPIR</name>
<comment type="caution">
    <text evidence="1">The sequence shown here is derived from an EMBL/GenBank/DDBJ whole genome shotgun (WGS) entry which is preliminary data.</text>
</comment>
<protein>
    <submittedName>
        <fullName evidence="1">Uncharacterized protein</fullName>
    </submittedName>
</protein>
<gene>
    <name evidence="1" type="ORF">LEP1GSC115_2918</name>
</gene>
<dbReference type="EMBL" id="AHNY02000208">
    <property type="protein sequence ID" value="EMY24150.1"/>
    <property type="molecule type" value="Genomic_DNA"/>
</dbReference>
<proteinExistence type="predicted"/>
<dbReference type="BioCyc" id="LINT1085541:G11IQ-4982-MONOMER"/>
<dbReference type="Proteomes" id="UP000012220">
    <property type="component" value="Unassembled WGS sequence"/>
</dbReference>
<accession>N1UQR6</accession>
<dbReference type="AlphaFoldDB" id="N1UQR6"/>
<evidence type="ECO:0000313" key="1">
    <source>
        <dbReference type="EMBL" id="EMY24150.1"/>
    </source>
</evidence>
<organism evidence="1 2">
    <name type="scientific">Leptospira interrogans serovar Australis str. 200703203</name>
    <dbReference type="NCBI Taxonomy" id="1085541"/>
    <lineage>
        <taxon>Bacteria</taxon>
        <taxon>Pseudomonadati</taxon>
        <taxon>Spirochaetota</taxon>
        <taxon>Spirochaetia</taxon>
        <taxon>Leptospirales</taxon>
        <taxon>Leptospiraceae</taxon>
        <taxon>Leptospira</taxon>
    </lineage>
</organism>
<evidence type="ECO:0000313" key="2">
    <source>
        <dbReference type="Proteomes" id="UP000012220"/>
    </source>
</evidence>
<sequence length="137" mass="16097">MKFLEILKSKLLKLFRTFWVHFSLNLGIVRFKFQIDSPFKEDEICFVFFGIGSDGHFSWIGFQILFIQTNLYLCTDRNFWKYRSVRINNFVYPQFKKSSSKSLSSPLEPVTCLGAGRDETIRTVSNSDRKKTKRGSE</sequence>